<keyword evidence="1" id="KW-0732">Signal</keyword>
<dbReference type="Proteomes" id="UP000694425">
    <property type="component" value="Unplaced"/>
</dbReference>
<dbReference type="PANTHER" id="PTHR47653">
    <property type="entry name" value="PROTEIN BARK BEETLE"/>
    <property type="match status" value="1"/>
</dbReference>
<feature type="disulfide bond" evidence="5">
    <location>
        <begin position="179"/>
        <end position="189"/>
    </location>
</feature>
<comment type="caution">
    <text evidence="5">Lacks conserved residue(s) required for the propagation of feature annotation.</text>
</comment>
<feature type="disulfide bond" evidence="5">
    <location>
        <begin position="464"/>
        <end position="525"/>
    </location>
</feature>
<dbReference type="InterPro" id="IPR053243">
    <property type="entry name" value="SJ_maturation_regulator"/>
</dbReference>
<feature type="disulfide bond" evidence="5">
    <location>
        <begin position="254"/>
        <end position="315"/>
    </location>
</feature>
<dbReference type="FunFam" id="3.10.250.10:FF:000006">
    <property type="entry name" value="neurotrypsin isoform X2"/>
    <property type="match status" value="1"/>
</dbReference>
<feature type="disulfide bond" evidence="5">
    <location>
        <begin position="581"/>
        <end position="642"/>
    </location>
</feature>
<dbReference type="Pfam" id="PF00530">
    <property type="entry name" value="SRCR"/>
    <property type="match status" value="7"/>
</dbReference>
<feature type="disulfide bond" evidence="5">
    <location>
        <begin position="568"/>
        <end position="632"/>
    </location>
</feature>
<evidence type="ECO:0000256" key="6">
    <source>
        <dbReference type="SAM" id="MobiDB-lite"/>
    </source>
</evidence>
<dbReference type="SUPFAM" id="SSF56487">
    <property type="entry name" value="SRCR-like"/>
    <property type="match status" value="7"/>
</dbReference>
<evidence type="ECO:0000256" key="2">
    <source>
        <dbReference type="ARBA" id="ARBA00022737"/>
    </source>
</evidence>
<evidence type="ECO:0000256" key="4">
    <source>
        <dbReference type="ARBA" id="ARBA00023180"/>
    </source>
</evidence>
<feature type="disulfide bond" evidence="5">
    <location>
        <begin position="76"/>
        <end position="86"/>
    </location>
</feature>
<feature type="disulfide bond" evidence="5">
    <location>
        <begin position="807"/>
        <end position="871"/>
    </location>
</feature>
<name>A0A8C7EMT7_NEOVI</name>
<keyword evidence="2" id="KW-0677">Repeat</keyword>
<accession>A0A8C7EMT7</accession>
<reference evidence="8" key="2">
    <citation type="submission" date="2025-09" db="UniProtKB">
        <authorList>
            <consortium name="Ensembl"/>
        </authorList>
    </citation>
    <scope>IDENTIFICATION</scope>
</reference>
<dbReference type="PANTHER" id="PTHR47653:SF1">
    <property type="entry name" value="DELETED IN MALIGNANT BRAIN TUMORS 1 PROTEIN"/>
    <property type="match status" value="1"/>
</dbReference>
<feature type="disulfide bond" evidence="5">
    <location>
        <begin position="387"/>
        <end position="397"/>
    </location>
</feature>
<feature type="disulfide bond" evidence="5">
    <location>
        <begin position="495"/>
        <end position="505"/>
    </location>
</feature>
<protein>
    <recommendedName>
        <fullName evidence="7">SRCR domain-containing protein</fullName>
    </recommendedName>
</protein>
<keyword evidence="9" id="KW-1185">Reference proteome</keyword>
<feature type="domain" description="SRCR" evidence="7">
    <location>
        <begin position="1"/>
        <end position="86"/>
    </location>
</feature>
<dbReference type="Gene3D" id="3.10.250.10">
    <property type="entry name" value="SRCR-like domain"/>
    <property type="match status" value="7"/>
</dbReference>
<evidence type="ECO:0000256" key="3">
    <source>
        <dbReference type="ARBA" id="ARBA00023157"/>
    </source>
</evidence>
<feature type="disulfide bond" evidence="5">
    <location>
        <begin position="285"/>
        <end position="295"/>
    </location>
</feature>
<dbReference type="AlphaFoldDB" id="A0A8C7EMT7"/>
<feature type="domain" description="SRCR" evidence="7">
    <location>
        <begin position="782"/>
        <end position="882"/>
    </location>
</feature>
<evidence type="ECO:0000256" key="5">
    <source>
        <dbReference type="PROSITE-ProRule" id="PRU00196"/>
    </source>
</evidence>
<feature type="disulfide bond" evidence="5">
    <location>
        <begin position="356"/>
        <end position="417"/>
    </location>
</feature>
<feature type="domain" description="SRCR" evidence="7">
    <location>
        <begin position="110"/>
        <end position="210"/>
    </location>
</feature>
<dbReference type="Ensembl" id="ENSNVIT00000011367.1">
    <property type="protein sequence ID" value="ENSNVIP00000009719.1"/>
    <property type="gene ID" value="ENSNVIG00000007221.1"/>
</dbReference>
<reference evidence="8" key="1">
    <citation type="submission" date="2025-08" db="UniProtKB">
        <authorList>
            <consortium name="Ensembl"/>
        </authorList>
    </citation>
    <scope>IDENTIFICATION</scope>
</reference>
<feature type="domain" description="SRCR" evidence="7">
    <location>
        <begin position="426"/>
        <end position="526"/>
    </location>
</feature>
<feature type="disulfide bond" evidence="5">
    <location>
        <begin position="343"/>
        <end position="407"/>
    </location>
</feature>
<dbReference type="PROSITE" id="PS50287">
    <property type="entry name" value="SRCR_2"/>
    <property type="match status" value="7"/>
</dbReference>
<feature type="disulfide bond" evidence="5">
    <location>
        <begin position="148"/>
        <end position="209"/>
    </location>
</feature>
<evidence type="ECO:0000259" key="7">
    <source>
        <dbReference type="PROSITE" id="PS50287"/>
    </source>
</evidence>
<dbReference type="PRINTS" id="PR00258">
    <property type="entry name" value="SPERACTRCPTR"/>
</dbReference>
<feature type="domain" description="SRCR" evidence="7">
    <location>
        <begin position="541"/>
        <end position="643"/>
    </location>
</feature>
<keyword evidence="4" id="KW-0325">Glycoprotein</keyword>
<feature type="disulfide bond" evidence="5">
    <location>
        <begin position="820"/>
        <end position="881"/>
    </location>
</feature>
<dbReference type="GO" id="GO:0016020">
    <property type="term" value="C:membrane"/>
    <property type="evidence" value="ECO:0007669"/>
    <property type="project" value="InterPro"/>
</dbReference>
<feature type="disulfide bond" evidence="5">
    <location>
        <begin position="612"/>
        <end position="622"/>
    </location>
</feature>
<sequence>LSREPASPSLSACLSCSGRVEVLIQGTWGTVCDDLWDLDEATVVCRQLQCGRAVAAPTGAHFGAGSGKILLDNVQCAGAESHLGQCSSKGRESNHQPMTHRSFPGGGAPVRLVGGHGRCAGRVELFYQGVWGTVCDDLWDLPEANIICRQLGCGWAVSAPGEAHFGEGSGKILLDNVHCRGDEPRLEECSHIGWFSHNCGHGEDAGVICSGDWPELRLVGGSGRCSGRVEVLHQGAWGTVCDDLWDLNEAEVVCRQLGCGRAMSALGKAHFGPGSGNIFLDNLQCSGVERYLGQCAHSGWSEHNCGHHEDAGVICSELRLVGGSGRCSGRVEVLHLGAWGTVCDDLWDLNEAEVVCRQLGCGRAMSALGKAHFGPGSGNIFLDNLQCSGVERYLGQCAHSGWSEHNCGHHEDAGVICSGSPLFSQLRLVGGSGQCSGRVEVLHQGNWGTVCDDLWDLNEAQVVCRQLGCGRAIAAPGKAHFGPGSGNILLDNIQCSGSENHLGQCPSSGWSDHNCGHHEDAGVICSGSVHSPLSKRRHHGIKDIMGEMKSLCQGRVEVFYNGTWGTLCDDSWDLTDVRVVCRQLGCGEALSAPVQSYFDGGTGHVMLDDVQCTGNEAKVWQCAHNGWFSHNCGHHEDAGAICSGETRRARHTWERGSGTSQGWEKFYFSPNTCPYHLNSGLCVYHACLGNAISWKLYKMEGFYKQEDTYCLSAGSYFTPNCLKPKYPWPTLTLSGSLPTSEPRALESWSTPRKCPGPSSKAGAKVGCPEHDRGVSSFPDLALRLAGGSHRCEGRVELHYNGTWGTVCDDSWDLRDAQVVCGQLSCGRAVSAPSRAHFRQGLGPIALDDVGCRGTEARLWQCLHRGWFSHNCGHHEDAGVVCSGGSDSDPGGWAEWRSQLHAEQEGILMAGGSHTRSPSPPFTPLDNAFHSRPFPDGEGLALFPIPMGPSSGPQGKAIWGVGKFEVILPV</sequence>
<evidence type="ECO:0000313" key="8">
    <source>
        <dbReference type="Ensembl" id="ENSNVIP00000009719.1"/>
    </source>
</evidence>
<evidence type="ECO:0000313" key="9">
    <source>
        <dbReference type="Proteomes" id="UP000694425"/>
    </source>
</evidence>
<proteinExistence type="predicted"/>
<dbReference type="InterPro" id="IPR001190">
    <property type="entry name" value="SRCR"/>
</dbReference>
<feature type="disulfide bond" evidence="5">
    <location>
        <begin position="851"/>
        <end position="861"/>
    </location>
</feature>
<dbReference type="SMART" id="SM00202">
    <property type="entry name" value="SR"/>
    <property type="match status" value="7"/>
</dbReference>
<dbReference type="PROSITE" id="PS00420">
    <property type="entry name" value="SRCR_1"/>
    <property type="match status" value="4"/>
</dbReference>
<evidence type="ECO:0000256" key="1">
    <source>
        <dbReference type="ARBA" id="ARBA00022729"/>
    </source>
</evidence>
<feature type="disulfide bond" evidence="5">
    <location>
        <begin position="135"/>
        <end position="199"/>
    </location>
</feature>
<dbReference type="FunFam" id="3.10.250.10:FF:000003">
    <property type="entry name" value="Deleted in malignant brain tumors 1"/>
    <property type="match status" value="5"/>
</dbReference>
<dbReference type="GeneTree" id="ENSGT00950000183145"/>
<dbReference type="FunFam" id="3.10.250.10:FF:000009">
    <property type="entry name" value="WC1"/>
    <property type="match status" value="1"/>
</dbReference>
<feature type="region of interest" description="Disordered" evidence="6">
    <location>
        <begin position="87"/>
        <end position="106"/>
    </location>
</feature>
<keyword evidence="3 5" id="KW-1015">Disulfide bond</keyword>
<feature type="disulfide bond" evidence="5">
    <location>
        <begin position="241"/>
        <end position="305"/>
    </location>
</feature>
<dbReference type="InterPro" id="IPR036772">
    <property type="entry name" value="SRCR-like_dom_sf"/>
</dbReference>
<feature type="disulfide bond" evidence="5">
    <location>
        <begin position="451"/>
        <end position="515"/>
    </location>
</feature>
<dbReference type="GO" id="GO:0045217">
    <property type="term" value="P:cell-cell junction maintenance"/>
    <property type="evidence" value="ECO:0007669"/>
    <property type="project" value="TreeGrafter"/>
</dbReference>
<organism evidence="8 9">
    <name type="scientific">Neovison vison</name>
    <name type="common">American mink</name>
    <name type="synonym">Mustela vison</name>
    <dbReference type="NCBI Taxonomy" id="452646"/>
    <lineage>
        <taxon>Eukaryota</taxon>
        <taxon>Metazoa</taxon>
        <taxon>Chordata</taxon>
        <taxon>Craniata</taxon>
        <taxon>Vertebrata</taxon>
        <taxon>Euteleostomi</taxon>
        <taxon>Mammalia</taxon>
        <taxon>Eutheria</taxon>
        <taxon>Laurasiatheria</taxon>
        <taxon>Carnivora</taxon>
        <taxon>Caniformia</taxon>
        <taxon>Musteloidea</taxon>
        <taxon>Mustelidae</taxon>
        <taxon>Mustelinae</taxon>
        <taxon>Neogale</taxon>
    </lineage>
</organism>
<feature type="domain" description="SRCR" evidence="7">
    <location>
        <begin position="318"/>
        <end position="418"/>
    </location>
</feature>
<feature type="domain" description="SRCR" evidence="7">
    <location>
        <begin position="216"/>
        <end position="316"/>
    </location>
</feature>